<reference evidence="12" key="1">
    <citation type="journal article" date="2023" name="Int. J. Syst. Evol. Microbiol.">
        <title>Mesoterricola silvestris gen. nov., sp. nov., Mesoterricola sediminis sp. nov., Geothrix oryzae sp. nov., Geothrix edaphica sp. nov., Geothrix rubra sp. nov., and Geothrix limicola sp. nov., six novel members of Acidobacteriota isolated from soils.</title>
        <authorList>
            <person name="Itoh H."/>
            <person name="Sugisawa Y."/>
            <person name="Mise K."/>
            <person name="Xu Z."/>
            <person name="Kuniyasu M."/>
            <person name="Ushijima N."/>
            <person name="Kawano K."/>
            <person name="Kobayashi E."/>
            <person name="Shiratori Y."/>
            <person name="Masuda Y."/>
            <person name="Senoo K."/>
        </authorList>
    </citation>
    <scope>NUCLEOTIDE SEQUENCE [LARGE SCALE GENOMIC DNA]</scope>
    <source>
        <strain evidence="12">W79</strain>
    </source>
</reference>
<dbReference type="SMART" id="SM00388">
    <property type="entry name" value="HisKA"/>
    <property type="match status" value="1"/>
</dbReference>
<evidence type="ECO:0000256" key="2">
    <source>
        <dbReference type="ARBA" id="ARBA00012438"/>
    </source>
</evidence>
<dbReference type="InterPro" id="IPR005467">
    <property type="entry name" value="His_kinase_dom"/>
</dbReference>
<feature type="transmembrane region" description="Helical" evidence="9">
    <location>
        <begin position="255"/>
        <end position="275"/>
    </location>
</feature>
<accession>A0AA48GL96</accession>
<dbReference type="PRINTS" id="PR00344">
    <property type="entry name" value="BCTRLSENSOR"/>
</dbReference>
<dbReference type="GO" id="GO:0000156">
    <property type="term" value="F:phosphorelay response regulator activity"/>
    <property type="evidence" value="ECO:0007669"/>
    <property type="project" value="TreeGrafter"/>
</dbReference>
<keyword evidence="7" id="KW-0067">ATP-binding</keyword>
<dbReference type="EMBL" id="AP027080">
    <property type="protein sequence ID" value="BDU71864.1"/>
    <property type="molecule type" value="Genomic_DNA"/>
</dbReference>
<dbReference type="PROSITE" id="PS50109">
    <property type="entry name" value="HIS_KIN"/>
    <property type="match status" value="1"/>
</dbReference>
<dbReference type="Gene3D" id="1.10.287.130">
    <property type="match status" value="1"/>
</dbReference>
<evidence type="ECO:0000256" key="5">
    <source>
        <dbReference type="ARBA" id="ARBA00022741"/>
    </source>
</evidence>
<name>A0AA48GL96_9BACT</name>
<dbReference type="InterPro" id="IPR004358">
    <property type="entry name" value="Sig_transdc_His_kin-like_C"/>
</dbReference>
<dbReference type="Proteomes" id="UP001238179">
    <property type="component" value="Chromosome"/>
</dbReference>
<keyword evidence="9" id="KW-0812">Transmembrane</keyword>
<evidence type="ECO:0000256" key="9">
    <source>
        <dbReference type="SAM" id="Phobius"/>
    </source>
</evidence>
<keyword evidence="3" id="KW-0597">Phosphoprotein</keyword>
<keyword evidence="5" id="KW-0547">Nucleotide-binding</keyword>
<keyword evidence="8" id="KW-0902">Two-component regulatory system</keyword>
<dbReference type="GO" id="GO:0005524">
    <property type="term" value="F:ATP binding"/>
    <property type="evidence" value="ECO:0007669"/>
    <property type="project" value="UniProtKB-KW"/>
</dbReference>
<dbReference type="InterPro" id="IPR003594">
    <property type="entry name" value="HATPase_dom"/>
</dbReference>
<comment type="catalytic activity">
    <reaction evidence="1">
        <text>ATP + protein L-histidine = ADP + protein N-phospho-L-histidine.</text>
        <dbReference type="EC" id="2.7.13.3"/>
    </reaction>
</comment>
<dbReference type="InterPro" id="IPR007890">
    <property type="entry name" value="CHASE2"/>
</dbReference>
<dbReference type="GO" id="GO:0000155">
    <property type="term" value="F:phosphorelay sensor kinase activity"/>
    <property type="evidence" value="ECO:0007669"/>
    <property type="project" value="InterPro"/>
</dbReference>
<dbReference type="InterPro" id="IPR003661">
    <property type="entry name" value="HisK_dim/P_dom"/>
</dbReference>
<dbReference type="InterPro" id="IPR036890">
    <property type="entry name" value="HATPase_C_sf"/>
</dbReference>
<dbReference type="RefSeq" id="WP_316414766.1">
    <property type="nucleotide sequence ID" value="NZ_AP027080.1"/>
</dbReference>
<dbReference type="Pfam" id="PF00512">
    <property type="entry name" value="HisKA"/>
    <property type="match status" value="1"/>
</dbReference>
<evidence type="ECO:0000256" key="1">
    <source>
        <dbReference type="ARBA" id="ARBA00000085"/>
    </source>
</evidence>
<dbReference type="Pfam" id="PF02518">
    <property type="entry name" value="HATPase_c"/>
    <property type="match status" value="1"/>
</dbReference>
<evidence type="ECO:0000313" key="11">
    <source>
        <dbReference type="EMBL" id="BDU71864.1"/>
    </source>
</evidence>
<dbReference type="Pfam" id="PF05226">
    <property type="entry name" value="CHASE2"/>
    <property type="match status" value="1"/>
</dbReference>
<sequence length="577" mass="59850">MNRALPPALGALATLVLHLSGALGPVELLTRDLLLRALPARTPAHVAVVLVDEEALRRLGPWPLGRGTLAVLVDRIVDAGARGVVVDILLPGAREGDDRLAGALGRGPSALAAGVDDTGAWLLPAPGLGAARPGHVSFDLDRDGVVRRFAATKEIGGRALPALPVAAARLWDPGWPVPVGATLRPGFRHRPVPAVGAAAVLDGAPGALRGRVVFLGINAAGVGDRFISPVSPGGSPDPGVVIEALSAEAVLSGDLLGQAPPLLTALLTFGLGLALGRWRRAWVALGLGLAPMALAAAALAWARLELAPLGILAGLLAAGALTALDRARQARRAMGAADARIAELERLQAGLARARLQDTEARRVVAHELKTPLTSMRGLAQLLAQFELSGPERERVARMVMNESSRLAQMVDALLDLERLALRPFETSAQPLDLSALVAGRVQILRGGSGRDVTADLEPGIRVLGDPALLERVLDNLTGNALKFSPGGALGLGLRRQGDWAVLEVRDQGPGIPPEERTRIFGRFARGQGGAPGLGLGLALVAEALAWHRGEVEADEAPGGGALFRARLPLMVDGRNL</sequence>
<dbReference type="SUPFAM" id="SSF55874">
    <property type="entry name" value="ATPase domain of HSP90 chaperone/DNA topoisomerase II/histidine kinase"/>
    <property type="match status" value="1"/>
</dbReference>
<feature type="domain" description="Histidine kinase" evidence="10">
    <location>
        <begin position="364"/>
        <end position="572"/>
    </location>
</feature>
<dbReference type="GO" id="GO:0007234">
    <property type="term" value="P:osmosensory signaling via phosphorelay pathway"/>
    <property type="evidence" value="ECO:0007669"/>
    <property type="project" value="TreeGrafter"/>
</dbReference>
<feature type="transmembrane region" description="Helical" evidence="9">
    <location>
        <begin position="307"/>
        <end position="324"/>
    </location>
</feature>
<gene>
    <name evidence="11" type="ORF">METEAL_10380</name>
</gene>
<evidence type="ECO:0000259" key="10">
    <source>
        <dbReference type="PROSITE" id="PS50109"/>
    </source>
</evidence>
<dbReference type="InterPro" id="IPR036097">
    <property type="entry name" value="HisK_dim/P_sf"/>
</dbReference>
<dbReference type="GO" id="GO:0030295">
    <property type="term" value="F:protein kinase activator activity"/>
    <property type="evidence" value="ECO:0007669"/>
    <property type="project" value="TreeGrafter"/>
</dbReference>
<organism evidence="11 12">
    <name type="scientific">Mesoterricola silvestris</name>
    <dbReference type="NCBI Taxonomy" id="2927979"/>
    <lineage>
        <taxon>Bacteria</taxon>
        <taxon>Pseudomonadati</taxon>
        <taxon>Acidobacteriota</taxon>
        <taxon>Holophagae</taxon>
        <taxon>Holophagales</taxon>
        <taxon>Holophagaceae</taxon>
        <taxon>Mesoterricola</taxon>
    </lineage>
</organism>
<dbReference type="SUPFAM" id="SSF47384">
    <property type="entry name" value="Homodimeric domain of signal transducing histidine kinase"/>
    <property type="match status" value="1"/>
</dbReference>
<dbReference type="AlphaFoldDB" id="A0AA48GL96"/>
<dbReference type="SMART" id="SM01080">
    <property type="entry name" value="CHASE2"/>
    <property type="match status" value="1"/>
</dbReference>
<keyword evidence="4" id="KW-0808">Transferase</keyword>
<keyword evidence="9" id="KW-1133">Transmembrane helix</keyword>
<evidence type="ECO:0000313" key="12">
    <source>
        <dbReference type="Proteomes" id="UP001238179"/>
    </source>
</evidence>
<evidence type="ECO:0000256" key="4">
    <source>
        <dbReference type="ARBA" id="ARBA00022679"/>
    </source>
</evidence>
<evidence type="ECO:0000256" key="6">
    <source>
        <dbReference type="ARBA" id="ARBA00022777"/>
    </source>
</evidence>
<protein>
    <recommendedName>
        <fullName evidence="2">histidine kinase</fullName>
        <ecNumber evidence="2">2.7.13.3</ecNumber>
    </recommendedName>
</protein>
<feature type="transmembrane region" description="Helical" evidence="9">
    <location>
        <begin position="282"/>
        <end position="301"/>
    </location>
</feature>
<dbReference type="KEGG" id="msil:METEAL_10380"/>
<dbReference type="PANTHER" id="PTHR42878">
    <property type="entry name" value="TWO-COMPONENT HISTIDINE KINASE"/>
    <property type="match status" value="1"/>
</dbReference>
<dbReference type="CDD" id="cd00082">
    <property type="entry name" value="HisKA"/>
    <property type="match status" value="1"/>
</dbReference>
<dbReference type="EC" id="2.7.13.3" evidence="2"/>
<evidence type="ECO:0000256" key="3">
    <source>
        <dbReference type="ARBA" id="ARBA00022553"/>
    </source>
</evidence>
<dbReference type="PANTHER" id="PTHR42878:SF7">
    <property type="entry name" value="SENSOR HISTIDINE KINASE GLRK"/>
    <property type="match status" value="1"/>
</dbReference>
<keyword evidence="9" id="KW-0472">Membrane</keyword>
<proteinExistence type="predicted"/>
<evidence type="ECO:0000256" key="8">
    <source>
        <dbReference type="ARBA" id="ARBA00023012"/>
    </source>
</evidence>
<dbReference type="InterPro" id="IPR050351">
    <property type="entry name" value="BphY/WalK/GraS-like"/>
</dbReference>
<dbReference type="SMART" id="SM00387">
    <property type="entry name" value="HATPase_c"/>
    <property type="match status" value="1"/>
</dbReference>
<evidence type="ECO:0000256" key="7">
    <source>
        <dbReference type="ARBA" id="ARBA00022840"/>
    </source>
</evidence>
<dbReference type="Gene3D" id="3.30.565.10">
    <property type="entry name" value="Histidine kinase-like ATPase, C-terminal domain"/>
    <property type="match status" value="1"/>
</dbReference>
<keyword evidence="12" id="KW-1185">Reference proteome</keyword>
<keyword evidence="6" id="KW-0418">Kinase</keyword>